<accession>A0ABW5HUK6</accession>
<dbReference type="Gene3D" id="3.40.50.720">
    <property type="entry name" value="NAD(P)-binding Rossmann-like Domain"/>
    <property type="match status" value="1"/>
</dbReference>
<evidence type="ECO:0000313" key="4">
    <source>
        <dbReference type="Proteomes" id="UP001597542"/>
    </source>
</evidence>
<dbReference type="SUPFAM" id="SSF51735">
    <property type="entry name" value="NAD(P)-binding Rossmann-fold domains"/>
    <property type="match status" value="1"/>
</dbReference>
<dbReference type="PANTHER" id="PTHR24320:SF148">
    <property type="entry name" value="NAD(P)-BINDING ROSSMANN-FOLD SUPERFAMILY PROTEIN"/>
    <property type="match status" value="1"/>
</dbReference>
<dbReference type="Pfam" id="PF00106">
    <property type="entry name" value="adh_short"/>
    <property type="match status" value="1"/>
</dbReference>
<organism evidence="3 4">
    <name type="scientific">Amycolatopsis albidoflavus</name>
    <dbReference type="NCBI Taxonomy" id="102226"/>
    <lineage>
        <taxon>Bacteria</taxon>
        <taxon>Bacillati</taxon>
        <taxon>Actinomycetota</taxon>
        <taxon>Actinomycetes</taxon>
        <taxon>Pseudonocardiales</taxon>
        <taxon>Pseudonocardiaceae</taxon>
        <taxon>Amycolatopsis</taxon>
    </lineage>
</organism>
<protein>
    <submittedName>
        <fullName evidence="3">SDR family NAD(P)-dependent oxidoreductase</fullName>
    </submittedName>
</protein>
<dbReference type="EMBL" id="JBHUKQ010000009">
    <property type="protein sequence ID" value="MFD2480508.1"/>
    <property type="molecule type" value="Genomic_DNA"/>
</dbReference>
<dbReference type="InterPro" id="IPR036291">
    <property type="entry name" value="NAD(P)-bd_dom_sf"/>
</dbReference>
<dbReference type="InterPro" id="IPR002347">
    <property type="entry name" value="SDR_fam"/>
</dbReference>
<proteinExistence type="inferred from homology"/>
<evidence type="ECO:0000256" key="1">
    <source>
        <dbReference type="ARBA" id="ARBA00006484"/>
    </source>
</evidence>
<evidence type="ECO:0000313" key="3">
    <source>
        <dbReference type="EMBL" id="MFD2480508.1"/>
    </source>
</evidence>
<keyword evidence="4" id="KW-1185">Reference proteome</keyword>
<dbReference type="RefSeq" id="WP_344285446.1">
    <property type="nucleotide sequence ID" value="NZ_BAAAHV010000023.1"/>
</dbReference>
<comment type="caution">
    <text evidence="3">The sequence shown here is derived from an EMBL/GenBank/DDBJ whole genome shotgun (WGS) entry which is preliminary data.</text>
</comment>
<keyword evidence="2" id="KW-0560">Oxidoreductase</keyword>
<dbReference type="Proteomes" id="UP001597542">
    <property type="component" value="Unassembled WGS sequence"/>
</dbReference>
<comment type="similarity">
    <text evidence="1">Belongs to the short-chain dehydrogenases/reductases (SDR) family.</text>
</comment>
<sequence>MSHTSPIHAAFDATSTPTDVGPDQKLTTFDATSAAAAVVADLNLAVSDAISTPVAVVADLSLAVSDATSAAADVNAGLLHTAFNAAASTPVAVGADLIRTAFDATSTAADVVTGLNLAGLRAVVTGATSGLGRETARALASAGADVTLAVRNTAAGKGVADAIATSTGNRAVRAAHLELADLATVARFTASWDGPLHLLINNAGVMRPTLGRTPQGWELQFATNHLGHFTLALGLHDALTAGANDRGTARIVAVTSGAHMYSSVVFDDIHFTRRAYDPQLAYGQSKTANSLFAVEATRRWSADGIVANAVNPGGVSTGLQRDFTQDMKDHLDRLEAAGVFAYKTIEQGAATTLVAATAPEFAHNGGHYLDDGNEAATVPDDVDLAGNSHAVKRWARDGATARRLWEVSLDLIRQP</sequence>
<dbReference type="PRINTS" id="PR00081">
    <property type="entry name" value="GDHRDH"/>
</dbReference>
<gene>
    <name evidence="3" type="ORF">ACFSUT_09515</name>
</gene>
<dbReference type="PANTHER" id="PTHR24320">
    <property type="entry name" value="RETINOL DEHYDROGENASE"/>
    <property type="match status" value="1"/>
</dbReference>
<evidence type="ECO:0000256" key="2">
    <source>
        <dbReference type="ARBA" id="ARBA00023002"/>
    </source>
</evidence>
<reference evidence="4" key="1">
    <citation type="journal article" date="2019" name="Int. J. Syst. Evol. Microbiol.">
        <title>The Global Catalogue of Microorganisms (GCM) 10K type strain sequencing project: providing services to taxonomists for standard genome sequencing and annotation.</title>
        <authorList>
            <consortium name="The Broad Institute Genomics Platform"/>
            <consortium name="The Broad Institute Genome Sequencing Center for Infectious Disease"/>
            <person name="Wu L."/>
            <person name="Ma J."/>
        </authorList>
    </citation>
    <scope>NUCLEOTIDE SEQUENCE [LARGE SCALE GENOMIC DNA]</scope>
    <source>
        <strain evidence="4">CGMCC 4.7638</strain>
    </source>
</reference>
<name>A0ABW5HUK6_9PSEU</name>